<evidence type="ECO:0000256" key="2">
    <source>
        <dbReference type="SAM" id="MobiDB-lite"/>
    </source>
</evidence>
<evidence type="ECO:0000313" key="3">
    <source>
        <dbReference type="EMBL" id="PSR63936.1"/>
    </source>
</evidence>
<dbReference type="Proteomes" id="UP000241647">
    <property type="component" value="Unassembled WGS sequence"/>
</dbReference>
<dbReference type="EMBL" id="PYHS01000004">
    <property type="protein sequence ID" value="PSR63936.1"/>
    <property type="molecule type" value="Genomic_DNA"/>
</dbReference>
<reference evidence="3 4" key="1">
    <citation type="submission" date="2018-02" db="EMBL/GenBank/DDBJ databases">
        <title>8 Nocardia nova and 1 Nocardia cyriacigeorgica strain used for evolution to TMP-SMX.</title>
        <authorList>
            <person name="Mehta H."/>
            <person name="Weng J."/>
            <person name="Shamoo Y."/>
        </authorList>
    </citation>
    <scope>NUCLEOTIDE SEQUENCE [LARGE SCALE GENOMIC DNA]</scope>
    <source>
        <strain evidence="3 4">ATCC 33727</strain>
    </source>
</reference>
<dbReference type="AlphaFoldDB" id="A0A2T2Z851"/>
<protein>
    <submittedName>
        <fullName evidence="3">Asp23/Gls24 family envelope stress response protein</fullName>
    </submittedName>
</protein>
<comment type="caution">
    <text evidence="3">The sequence shown here is derived from an EMBL/GenBank/DDBJ whole genome shotgun (WGS) entry which is preliminary data.</text>
</comment>
<evidence type="ECO:0000256" key="1">
    <source>
        <dbReference type="ARBA" id="ARBA00005721"/>
    </source>
</evidence>
<gene>
    <name evidence="3" type="ORF">C8259_08735</name>
</gene>
<comment type="similarity">
    <text evidence="1">Belongs to the asp23 family.</text>
</comment>
<dbReference type="InterPro" id="IPR005531">
    <property type="entry name" value="Asp23"/>
</dbReference>
<evidence type="ECO:0000313" key="4">
    <source>
        <dbReference type="Proteomes" id="UP000241647"/>
    </source>
</evidence>
<sequence>MSTRRTGETHLRSLSPVRPGAGAPQDTGGVVSAGFTEKAEYIASDAVIAAVAARAATSVPGVARLEPGVLGLLGHLARTGRQWWSGQDIAPEAGVRVRHSGGWLKVQVDLSVTGGCHVGEVGQAVQQEVVRMVAQQTGMVVDAVSVAILDIQPEAS</sequence>
<proteinExistence type="inferred from homology"/>
<feature type="region of interest" description="Disordered" evidence="2">
    <location>
        <begin position="1"/>
        <end position="28"/>
    </location>
</feature>
<dbReference type="Pfam" id="PF03780">
    <property type="entry name" value="Asp23"/>
    <property type="match status" value="1"/>
</dbReference>
<feature type="compositionally biased region" description="Basic and acidic residues" evidence="2">
    <location>
        <begin position="1"/>
        <end position="11"/>
    </location>
</feature>
<organism evidence="3 4">
    <name type="scientific">Nocardia nova</name>
    <dbReference type="NCBI Taxonomy" id="37330"/>
    <lineage>
        <taxon>Bacteria</taxon>
        <taxon>Bacillati</taxon>
        <taxon>Actinomycetota</taxon>
        <taxon>Actinomycetes</taxon>
        <taxon>Mycobacteriales</taxon>
        <taxon>Nocardiaceae</taxon>
        <taxon>Nocardia</taxon>
    </lineage>
</organism>
<name>A0A2T2Z851_9NOCA</name>
<accession>A0A2T2Z851</accession>